<dbReference type="EMBL" id="JANBOJ010000052">
    <property type="protein sequence ID" value="KAJ1723803.1"/>
    <property type="molecule type" value="Genomic_DNA"/>
</dbReference>
<proteinExistence type="predicted"/>
<name>A0A9W7Y4G3_9FUNG</name>
<comment type="caution">
    <text evidence="2">The sequence shown here is derived from an EMBL/GenBank/DDBJ whole genome shotgun (WGS) entry which is preliminary data.</text>
</comment>
<evidence type="ECO:0000313" key="2">
    <source>
        <dbReference type="EMBL" id="KAJ1723803.1"/>
    </source>
</evidence>
<dbReference type="InterPro" id="IPR016040">
    <property type="entry name" value="NAD(P)-bd_dom"/>
</dbReference>
<evidence type="ECO:0000313" key="3">
    <source>
        <dbReference type="Proteomes" id="UP001149813"/>
    </source>
</evidence>
<dbReference type="Gene3D" id="3.40.50.720">
    <property type="entry name" value="NAD(P)-binding Rossmann-like Domain"/>
    <property type="match status" value="1"/>
</dbReference>
<feature type="domain" description="NAD(P)-binding" evidence="1">
    <location>
        <begin position="7"/>
        <end position="204"/>
    </location>
</feature>
<dbReference type="OrthoDB" id="63935at2759"/>
<dbReference type="PANTHER" id="PTHR15020">
    <property type="entry name" value="FLAVIN REDUCTASE-RELATED"/>
    <property type="match status" value="1"/>
</dbReference>
<dbReference type="Pfam" id="PF13460">
    <property type="entry name" value="NAD_binding_10"/>
    <property type="match status" value="1"/>
</dbReference>
<sequence length="220" mass="23919">MRVAVLGASRNTGRSFVEQAIASETDFDVTILARNPDSLNFTPAEMERITVVKGDALNKEDVAHTIEGSDIVLCSLGAKINGLSKPQDMGIEETGTTHVLDIIKETRADNPPRVIMVSSTGVGETNGNYDVPYVLRPLYSLFLKTPHKHKTVVEAAIKESGLPYTIVRPAILTSGELTKKYRADIGVCGYTVSRNDVAHFILEQCVVKNNFPNASPSIAY</sequence>
<dbReference type="Proteomes" id="UP001149813">
    <property type="component" value="Unassembled WGS sequence"/>
</dbReference>
<dbReference type="InterPro" id="IPR036291">
    <property type="entry name" value="NAD(P)-bd_dom_sf"/>
</dbReference>
<keyword evidence="3" id="KW-1185">Reference proteome</keyword>
<dbReference type="PANTHER" id="PTHR15020:SF50">
    <property type="entry name" value="UPF0659 PROTEIN YMR090W"/>
    <property type="match status" value="1"/>
</dbReference>
<dbReference type="SUPFAM" id="SSF51735">
    <property type="entry name" value="NAD(P)-binding Rossmann-fold domains"/>
    <property type="match status" value="1"/>
</dbReference>
<reference evidence="2" key="1">
    <citation type="submission" date="2022-07" db="EMBL/GenBank/DDBJ databases">
        <title>Phylogenomic reconstructions and comparative analyses of Kickxellomycotina fungi.</title>
        <authorList>
            <person name="Reynolds N.K."/>
            <person name="Stajich J.E."/>
            <person name="Barry K."/>
            <person name="Grigoriev I.V."/>
            <person name="Crous P."/>
            <person name="Smith M.E."/>
        </authorList>
    </citation>
    <scope>NUCLEOTIDE SEQUENCE</scope>
    <source>
        <strain evidence="2">NBRC 32514</strain>
    </source>
</reference>
<dbReference type="AlphaFoldDB" id="A0A9W7Y4G3"/>
<evidence type="ECO:0000259" key="1">
    <source>
        <dbReference type="Pfam" id="PF13460"/>
    </source>
</evidence>
<protein>
    <recommendedName>
        <fullName evidence="1">NAD(P)-binding domain-containing protein</fullName>
    </recommendedName>
</protein>
<accession>A0A9W7Y4G3</accession>
<gene>
    <name evidence="2" type="ORF">LPJ53_001872</name>
</gene>
<organism evidence="2 3">
    <name type="scientific">Coemansia erecta</name>
    <dbReference type="NCBI Taxonomy" id="147472"/>
    <lineage>
        <taxon>Eukaryota</taxon>
        <taxon>Fungi</taxon>
        <taxon>Fungi incertae sedis</taxon>
        <taxon>Zoopagomycota</taxon>
        <taxon>Kickxellomycotina</taxon>
        <taxon>Kickxellomycetes</taxon>
        <taxon>Kickxellales</taxon>
        <taxon>Kickxellaceae</taxon>
        <taxon>Coemansia</taxon>
    </lineage>
</organism>